<reference evidence="11 12" key="2">
    <citation type="submission" date="2019-06" db="EMBL/GenBank/DDBJ databases">
        <title>Martelella lutilitoris sp. nov., isolated from a tidal mudflat.</title>
        <authorList>
            <person name="Kim Y.-J."/>
        </authorList>
    </citation>
    <scope>NUCLEOTIDE SEQUENCE [LARGE SCALE GENOMIC DNA]</scope>
    <source>
        <strain evidence="11 12">GH2-6</strain>
    </source>
</reference>
<evidence type="ECO:0000256" key="7">
    <source>
        <dbReference type="ARBA" id="ARBA00023004"/>
    </source>
</evidence>
<dbReference type="PANTHER" id="PTHR42781">
    <property type="entry name" value="SPERMIDINE/PUTRESCINE IMPORT ATP-BINDING PROTEIN POTA"/>
    <property type="match status" value="1"/>
</dbReference>
<evidence type="ECO:0000256" key="2">
    <source>
        <dbReference type="ARBA" id="ARBA00022448"/>
    </source>
</evidence>
<feature type="domain" description="ABC transporter" evidence="10">
    <location>
        <begin position="17"/>
        <end position="249"/>
    </location>
</feature>
<dbReference type="EMBL" id="VCLB01000009">
    <property type="protein sequence ID" value="TNB46755.1"/>
    <property type="molecule type" value="Genomic_DNA"/>
</dbReference>
<accession>A0A5C4JMS7</accession>
<evidence type="ECO:0000256" key="3">
    <source>
        <dbReference type="ARBA" id="ARBA00022475"/>
    </source>
</evidence>
<keyword evidence="6 11" id="KW-0067">ATP-binding</keyword>
<gene>
    <name evidence="11" type="ORF">FF124_17395</name>
</gene>
<dbReference type="PROSITE" id="PS00211">
    <property type="entry name" value="ABC_TRANSPORTER_1"/>
    <property type="match status" value="1"/>
</dbReference>
<organism evidence="11 12">
    <name type="scientific">Martelella lutilitoris</name>
    <dbReference type="NCBI Taxonomy" id="2583532"/>
    <lineage>
        <taxon>Bacteria</taxon>
        <taxon>Pseudomonadati</taxon>
        <taxon>Pseudomonadota</taxon>
        <taxon>Alphaproteobacteria</taxon>
        <taxon>Hyphomicrobiales</taxon>
        <taxon>Aurantimonadaceae</taxon>
        <taxon>Martelella</taxon>
    </lineage>
</organism>
<dbReference type="GO" id="GO:0015697">
    <property type="term" value="P:quaternary ammonium group transport"/>
    <property type="evidence" value="ECO:0007669"/>
    <property type="project" value="UniProtKB-ARBA"/>
</dbReference>
<proteinExistence type="inferred from homology"/>
<keyword evidence="2" id="KW-0813">Transport</keyword>
<dbReference type="Proteomes" id="UP000307874">
    <property type="component" value="Unassembled WGS sequence"/>
</dbReference>
<evidence type="ECO:0000256" key="4">
    <source>
        <dbReference type="ARBA" id="ARBA00022496"/>
    </source>
</evidence>
<dbReference type="Gene3D" id="3.40.50.300">
    <property type="entry name" value="P-loop containing nucleotide triphosphate hydrolases"/>
    <property type="match status" value="1"/>
</dbReference>
<dbReference type="AlphaFoldDB" id="A0A5C4JMS7"/>
<keyword evidence="5" id="KW-0547">Nucleotide-binding</keyword>
<dbReference type="InterPro" id="IPR027417">
    <property type="entry name" value="P-loop_NTPase"/>
</dbReference>
<dbReference type="GO" id="GO:0005524">
    <property type="term" value="F:ATP binding"/>
    <property type="evidence" value="ECO:0007669"/>
    <property type="project" value="UniProtKB-KW"/>
</dbReference>
<keyword evidence="7" id="KW-0408">Iron</keyword>
<keyword evidence="9" id="KW-0472">Membrane</keyword>
<dbReference type="OrthoDB" id="9802264at2"/>
<dbReference type="CDD" id="cd03259">
    <property type="entry name" value="ABC_Carb_Solutes_like"/>
    <property type="match status" value="1"/>
</dbReference>
<dbReference type="SUPFAM" id="SSF50331">
    <property type="entry name" value="MOP-like"/>
    <property type="match status" value="1"/>
</dbReference>
<dbReference type="InterPro" id="IPR003439">
    <property type="entry name" value="ABC_transporter-like_ATP-bd"/>
</dbReference>
<protein>
    <submittedName>
        <fullName evidence="11">ABC transporter ATP-binding protein</fullName>
    </submittedName>
</protein>
<evidence type="ECO:0000259" key="10">
    <source>
        <dbReference type="PROSITE" id="PS50893"/>
    </source>
</evidence>
<dbReference type="InterPro" id="IPR008995">
    <property type="entry name" value="Mo/tungstate-bd_C_term_dom"/>
</dbReference>
<keyword evidence="8" id="KW-0406">Ion transport</keyword>
<evidence type="ECO:0000313" key="11">
    <source>
        <dbReference type="EMBL" id="TNB46755.1"/>
    </source>
</evidence>
<sequence length="361" mass="38363">MNLQALNLGASGTAARLRFEHIRHGYGGRDVVRDVSLTAFPGRVLCLLGPSGSGKSTLLRIAAGLEVPRGGRLLINDVEVSGPHAFLPPEQRGVGLMFQDFALFPHMTVGANVAFGLTHLSKASRQAAAGEALARVGLAGYEGKYPHMLSGGEQQRVALARAVAPKPSVLLMDEPFSGLDSRLKDQVRADTLSVLRETGATVVIVTHDPEEAMGMADQIALLKDGELVQTGSARDLFLHPGSVFAASFFSEINRFEAVARNGLVETPFGTRRAPENVTAGELTLAVRFSDIRVATVEQPGTVPASVIDRRYLGTSEHLTLALEEGGATVEASIGAGMLAEGISRVFLFVVEDAILMFEKQP</sequence>
<dbReference type="SMART" id="SM00382">
    <property type="entry name" value="AAA"/>
    <property type="match status" value="1"/>
</dbReference>
<keyword evidence="12" id="KW-1185">Reference proteome</keyword>
<dbReference type="InterPro" id="IPR050093">
    <property type="entry name" value="ABC_SmlMolc_Importer"/>
</dbReference>
<comment type="similarity">
    <text evidence="1">Belongs to the ABC transporter superfamily.</text>
</comment>
<evidence type="ECO:0000256" key="5">
    <source>
        <dbReference type="ARBA" id="ARBA00022741"/>
    </source>
</evidence>
<reference evidence="11 12" key="1">
    <citation type="submission" date="2019-05" db="EMBL/GenBank/DDBJ databases">
        <authorList>
            <person name="Lee S.D."/>
        </authorList>
    </citation>
    <scope>NUCLEOTIDE SEQUENCE [LARGE SCALE GENOMIC DNA]</scope>
    <source>
        <strain evidence="11 12">GH2-6</strain>
    </source>
</reference>
<dbReference type="InterPro" id="IPR017871">
    <property type="entry name" value="ABC_transporter-like_CS"/>
</dbReference>
<keyword evidence="4" id="KW-0410">Iron transport</keyword>
<evidence type="ECO:0000256" key="1">
    <source>
        <dbReference type="ARBA" id="ARBA00005417"/>
    </source>
</evidence>
<keyword evidence="3" id="KW-1003">Cell membrane</keyword>
<comment type="caution">
    <text evidence="11">The sequence shown here is derived from an EMBL/GenBank/DDBJ whole genome shotgun (WGS) entry which is preliminary data.</text>
</comment>
<dbReference type="Pfam" id="PF00005">
    <property type="entry name" value="ABC_tran"/>
    <property type="match status" value="1"/>
</dbReference>
<evidence type="ECO:0000256" key="6">
    <source>
        <dbReference type="ARBA" id="ARBA00022840"/>
    </source>
</evidence>
<dbReference type="SUPFAM" id="SSF52540">
    <property type="entry name" value="P-loop containing nucleoside triphosphate hydrolases"/>
    <property type="match status" value="1"/>
</dbReference>
<name>A0A5C4JMS7_9HYPH</name>
<evidence type="ECO:0000256" key="9">
    <source>
        <dbReference type="ARBA" id="ARBA00023136"/>
    </source>
</evidence>
<dbReference type="FunFam" id="3.40.50.300:FF:000425">
    <property type="entry name" value="Probable ABC transporter, ATP-binding subunit"/>
    <property type="match status" value="1"/>
</dbReference>
<dbReference type="GO" id="GO:0016887">
    <property type="term" value="F:ATP hydrolysis activity"/>
    <property type="evidence" value="ECO:0007669"/>
    <property type="project" value="InterPro"/>
</dbReference>
<dbReference type="GO" id="GO:0016020">
    <property type="term" value="C:membrane"/>
    <property type="evidence" value="ECO:0007669"/>
    <property type="project" value="InterPro"/>
</dbReference>
<dbReference type="RefSeq" id="WP_138749743.1">
    <property type="nucleotide sequence ID" value="NZ_VCLB01000009.1"/>
</dbReference>
<dbReference type="GO" id="GO:0015408">
    <property type="term" value="F:ABC-type ferric iron transporter activity"/>
    <property type="evidence" value="ECO:0007669"/>
    <property type="project" value="InterPro"/>
</dbReference>
<evidence type="ECO:0000256" key="8">
    <source>
        <dbReference type="ARBA" id="ARBA00023065"/>
    </source>
</evidence>
<dbReference type="PROSITE" id="PS50893">
    <property type="entry name" value="ABC_TRANSPORTER_2"/>
    <property type="match status" value="1"/>
</dbReference>
<dbReference type="InterPro" id="IPR015853">
    <property type="entry name" value="ABC_transpr_FbpC"/>
</dbReference>
<dbReference type="InterPro" id="IPR003593">
    <property type="entry name" value="AAA+_ATPase"/>
</dbReference>
<dbReference type="PANTHER" id="PTHR42781:SF4">
    <property type="entry name" value="SPERMIDINE_PUTRESCINE IMPORT ATP-BINDING PROTEIN POTA"/>
    <property type="match status" value="1"/>
</dbReference>
<evidence type="ECO:0000313" key="12">
    <source>
        <dbReference type="Proteomes" id="UP000307874"/>
    </source>
</evidence>